<organism evidence="2 3">
    <name type="scientific">Cellulophaga phage phi19:1</name>
    <dbReference type="NCBI Taxonomy" id="1327970"/>
    <lineage>
        <taxon>Viruses</taxon>
        <taxon>Duplodnaviria</taxon>
        <taxon>Heunggongvirae</taxon>
        <taxon>Uroviricota</taxon>
        <taxon>Caudoviricetes</taxon>
        <taxon>Assiduviridae</taxon>
        <taxon>Cellubavirus</taxon>
        <taxon>Cellubavirus phi19una</taxon>
    </lineage>
</organism>
<dbReference type="InterPro" id="IPR013159">
    <property type="entry name" value="DnaA_C"/>
</dbReference>
<dbReference type="KEGG" id="vg:16880924"/>
<dbReference type="GO" id="GO:0006275">
    <property type="term" value="P:regulation of DNA replication"/>
    <property type="evidence" value="ECO:0007669"/>
    <property type="project" value="InterPro"/>
</dbReference>
<dbReference type="GO" id="GO:0005524">
    <property type="term" value="F:ATP binding"/>
    <property type="evidence" value="ECO:0007669"/>
    <property type="project" value="InterPro"/>
</dbReference>
<dbReference type="Proteomes" id="UP000014730">
    <property type="component" value="Segment"/>
</dbReference>
<dbReference type="InterPro" id="IPR010921">
    <property type="entry name" value="Trp_repressor/repl_initiator"/>
</dbReference>
<dbReference type="Gene3D" id="1.10.1750.10">
    <property type="match status" value="1"/>
</dbReference>
<name>R9ZYA9_9CAUD</name>
<feature type="domain" description="Chromosomal replication initiator DnaA C-terminal" evidence="1">
    <location>
        <begin position="17"/>
        <end position="92"/>
    </location>
</feature>
<keyword evidence="3" id="KW-1185">Reference proteome</keyword>
<dbReference type="EMBL" id="KC821607">
    <property type="protein sequence ID" value="AGO47332.1"/>
    <property type="molecule type" value="Genomic_DNA"/>
</dbReference>
<sequence length="147" mass="17325">MKTNNKMNRKRNKEIVSTEEVLRIVCDRFNLTPKEIFYNSKDKEICLARQFYFAVCYTNCKDSLDSVGGLSLKYSNRSPFNFSTVAHAHKMILDQSTIYKKTKRILNDLLSMVETKYLINKMQEEKNKNFNESTFLVDNINLMELIK</sequence>
<evidence type="ECO:0000313" key="3">
    <source>
        <dbReference type="Proteomes" id="UP000014730"/>
    </source>
</evidence>
<dbReference type="SUPFAM" id="SSF48295">
    <property type="entry name" value="TrpR-like"/>
    <property type="match status" value="1"/>
</dbReference>
<evidence type="ECO:0000313" key="2">
    <source>
        <dbReference type="EMBL" id="AGO47332.1"/>
    </source>
</evidence>
<evidence type="ECO:0000259" key="1">
    <source>
        <dbReference type="SMART" id="SM00760"/>
    </source>
</evidence>
<protein>
    <submittedName>
        <fullName evidence="2">DnaA protein</fullName>
    </submittedName>
</protein>
<proteinExistence type="predicted"/>
<dbReference type="GO" id="GO:0006270">
    <property type="term" value="P:DNA replication initiation"/>
    <property type="evidence" value="ECO:0007669"/>
    <property type="project" value="InterPro"/>
</dbReference>
<gene>
    <name evidence="2" type="ORF">Phi19:1_gp042</name>
</gene>
<dbReference type="Pfam" id="PF08299">
    <property type="entry name" value="Bac_DnaA_C"/>
    <property type="match status" value="1"/>
</dbReference>
<dbReference type="GeneID" id="16880924"/>
<accession>R9ZYA9</accession>
<dbReference type="OrthoDB" id="31654at10239"/>
<dbReference type="GO" id="GO:0043565">
    <property type="term" value="F:sequence-specific DNA binding"/>
    <property type="evidence" value="ECO:0007669"/>
    <property type="project" value="InterPro"/>
</dbReference>
<reference evidence="3" key="2">
    <citation type="submission" date="2013-03" db="EMBL/GenBank/DDBJ databases">
        <title>The Cellulophaga phages: a novel, diverse, and globally ubiquitous model system.</title>
        <authorList>
            <person name="Holmfeldt K."/>
            <person name="Solonenko N."/>
            <person name="Shah M."/>
            <person name="Corrier K."/>
            <person name="Riemann L."/>
            <person name="VerBerkmoes N.C."/>
            <person name="Sullivan M.B."/>
        </authorList>
    </citation>
    <scope>NUCLEOTIDE SEQUENCE [LARGE SCALE GENOMIC DNA]</scope>
</reference>
<dbReference type="SMART" id="SM00760">
    <property type="entry name" value="Bac_DnaA_C"/>
    <property type="match status" value="1"/>
</dbReference>
<reference evidence="2 3" key="1">
    <citation type="journal article" date="2013" name="Proc. Natl. Acad. Sci. U.S.A.">
        <title>Twelve previously unknown phage genera are ubiquitous in global oceans.</title>
        <authorList>
            <person name="Holmfeldt K."/>
            <person name="Solonenko N."/>
            <person name="Shah M."/>
            <person name="Corrier K."/>
            <person name="Riemann L."/>
            <person name="Verberkmoes N.C."/>
            <person name="Sullivan M.B."/>
        </authorList>
    </citation>
    <scope>NUCLEOTIDE SEQUENCE [LARGE SCALE GENOMIC DNA]</scope>
    <source>
        <strain evidence="2">Phi19:1</strain>
    </source>
</reference>
<dbReference type="RefSeq" id="YP_008241735.1">
    <property type="nucleotide sequence ID" value="NC_021799.1"/>
</dbReference>